<feature type="domain" description="NAD(P)-binding" evidence="8">
    <location>
        <begin position="177"/>
        <end position="479"/>
    </location>
</feature>
<name>A0A814Q9T4_9BILA</name>
<dbReference type="Pfam" id="PF00908">
    <property type="entry name" value="dTDP_sugar_isom"/>
    <property type="match status" value="1"/>
</dbReference>
<dbReference type="InterPro" id="IPR011051">
    <property type="entry name" value="RmlC_Cupin_sf"/>
</dbReference>
<comment type="catalytic activity">
    <reaction evidence="1">
        <text>dTDP-alpha-D-glucose = dTDP-4-dehydro-6-deoxy-alpha-D-glucose + H2O</text>
        <dbReference type="Rhea" id="RHEA:17221"/>
        <dbReference type="ChEBI" id="CHEBI:15377"/>
        <dbReference type="ChEBI" id="CHEBI:57477"/>
        <dbReference type="ChEBI" id="CHEBI:57649"/>
        <dbReference type="EC" id="4.2.1.46"/>
    </reaction>
</comment>
<dbReference type="PANTHER" id="PTHR43000">
    <property type="entry name" value="DTDP-D-GLUCOSE 4,6-DEHYDRATASE-RELATED"/>
    <property type="match status" value="1"/>
</dbReference>
<dbReference type="InterPro" id="IPR014710">
    <property type="entry name" value="RmlC-like_jellyroll"/>
</dbReference>
<comment type="similarity">
    <text evidence="3">Belongs to the NAD(P)-dependent epimerase/dehydratase family. dTDP-glucose dehydratase subfamily.</text>
</comment>
<dbReference type="SUPFAM" id="SSF51735">
    <property type="entry name" value="NAD(P)-binding Rossmann-fold domains"/>
    <property type="match status" value="1"/>
</dbReference>
<reference evidence="9" key="1">
    <citation type="submission" date="2021-02" db="EMBL/GenBank/DDBJ databases">
        <authorList>
            <person name="Nowell W R."/>
        </authorList>
    </citation>
    <scope>NUCLEOTIDE SEQUENCE</scope>
    <source>
        <strain evidence="9">Ploen Becks lab</strain>
    </source>
</reference>
<dbReference type="OrthoDB" id="16464at2759"/>
<evidence type="ECO:0000256" key="1">
    <source>
        <dbReference type="ARBA" id="ARBA00001539"/>
    </source>
</evidence>
<dbReference type="InterPro" id="IPR000888">
    <property type="entry name" value="RmlC-like"/>
</dbReference>
<dbReference type="Pfam" id="PF16363">
    <property type="entry name" value="GDP_Man_Dehyd"/>
    <property type="match status" value="1"/>
</dbReference>
<evidence type="ECO:0000256" key="3">
    <source>
        <dbReference type="ARBA" id="ARBA00008178"/>
    </source>
</evidence>
<gene>
    <name evidence="9" type="ORF">OXX778_LOCUS21861</name>
</gene>
<dbReference type="Gene3D" id="3.40.50.720">
    <property type="entry name" value="NAD(P)-binding Rossmann-like Domain"/>
    <property type="match status" value="1"/>
</dbReference>
<accession>A0A814Q9T4</accession>
<organism evidence="9 10">
    <name type="scientific">Brachionus calyciflorus</name>
    <dbReference type="NCBI Taxonomy" id="104777"/>
    <lineage>
        <taxon>Eukaryota</taxon>
        <taxon>Metazoa</taxon>
        <taxon>Spiralia</taxon>
        <taxon>Gnathifera</taxon>
        <taxon>Rotifera</taxon>
        <taxon>Eurotatoria</taxon>
        <taxon>Monogononta</taxon>
        <taxon>Pseudotrocha</taxon>
        <taxon>Ploima</taxon>
        <taxon>Brachionidae</taxon>
        <taxon>Brachionus</taxon>
    </lineage>
</organism>
<evidence type="ECO:0000256" key="7">
    <source>
        <dbReference type="ARBA" id="ARBA00067702"/>
    </source>
</evidence>
<proteinExistence type="inferred from homology"/>
<dbReference type="GO" id="GO:0008460">
    <property type="term" value="F:dTDP-glucose 4,6-dehydratase activity"/>
    <property type="evidence" value="ECO:0007669"/>
    <property type="project" value="UniProtKB-EC"/>
</dbReference>
<dbReference type="InterPro" id="IPR005888">
    <property type="entry name" value="dTDP_Gluc_deHydtase"/>
</dbReference>
<dbReference type="EMBL" id="CAJNOC010008502">
    <property type="protein sequence ID" value="CAF1116607.1"/>
    <property type="molecule type" value="Genomic_DNA"/>
</dbReference>
<dbReference type="InterPro" id="IPR016040">
    <property type="entry name" value="NAD(P)-bd_dom"/>
</dbReference>
<sequence>MDNLDKKPILTDSYLLKPECISSEYETNHYFPFKNESLKFISTTQNVLGGLYFSLDSDHYISCINGDVLFVIIDLKIDSPTYLKSSLLKLTSKEPCYIFIPKLHAYGYFSIKNSLLFISNYTNDHLGLNILDESLNLKFSNFIMSDKDRKNPSLNEIRSLLNTSYTNGLNQFDKTVLITGGAGFIGSHVAILLTKRYPNYKVIVLDKLEECSNINNLNEIRNLKNFLFIKGDICDFEANKKIFQKYKFDYVIHFAAQTHVDISLIEPLIFTKTNVLGTHNLLECSRLNGIEKFVHVSTDEVYGTTDKIPNINQPLEPTNPYACSKLAAENIIKAYQKCYKIPIVITRGNNAYGPHQYVEKVIPKFINRLLENKKCCIHKNCYDSERDFMYVTDMAEAFDLVLHKGVPGEFYNIGASNSVNIVELAKKLIVLMGKAKEGEENEYIEVVKGRLLNDERYRIDSSKLIELGWEQKISFDDGLVRTIEWYKANQNYWDKWDIVIDQFCDKLN</sequence>
<evidence type="ECO:0000256" key="2">
    <source>
        <dbReference type="ARBA" id="ARBA00001911"/>
    </source>
</evidence>
<keyword evidence="10" id="KW-1185">Reference proteome</keyword>
<dbReference type="GO" id="GO:0009225">
    <property type="term" value="P:nucleotide-sugar metabolic process"/>
    <property type="evidence" value="ECO:0007669"/>
    <property type="project" value="InterPro"/>
</dbReference>
<evidence type="ECO:0000313" key="9">
    <source>
        <dbReference type="EMBL" id="CAF1116607.1"/>
    </source>
</evidence>
<keyword evidence="6" id="KW-0456">Lyase</keyword>
<dbReference type="InterPro" id="IPR036291">
    <property type="entry name" value="NAD(P)-bd_dom_sf"/>
</dbReference>
<dbReference type="Gene3D" id="3.90.25.10">
    <property type="entry name" value="UDP-galactose 4-epimerase, domain 1"/>
    <property type="match status" value="1"/>
</dbReference>
<dbReference type="Gene3D" id="2.60.120.10">
    <property type="entry name" value="Jelly Rolls"/>
    <property type="match status" value="1"/>
</dbReference>
<dbReference type="AlphaFoldDB" id="A0A814Q9T4"/>
<evidence type="ECO:0000259" key="8">
    <source>
        <dbReference type="Pfam" id="PF16363"/>
    </source>
</evidence>
<dbReference type="GO" id="GO:0008830">
    <property type="term" value="F:dTDP-4-dehydrorhamnose 3,5-epimerase activity"/>
    <property type="evidence" value="ECO:0007669"/>
    <property type="project" value="InterPro"/>
</dbReference>
<dbReference type="EC" id="4.2.1.46" evidence="4"/>
<comment type="caution">
    <text evidence="9">The sequence shown here is derived from an EMBL/GenBank/DDBJ whole genome shotgun (WGS) entry which is preliminary data.</text>
</comment>
<protein>
    <recommendedName>
        <fullName evidence="7">dTDP-D-glucose 4,6-dehydratase</fullName>
        <ecNumber evidence="4">4.2.1.46</ecNumber>
    </recommendedName>
</protein>
<dbReference type="CDD" id="cd05246">
    <property type="entry name" value="dTDP_GD_SDR_e"/>
    <property type="match status" value="1"/>
</dbReference>
<evidence type="ECO:0000313" key="10">
    <source>
        <dbReference type="Proteomes" id="UP000663879"/>
    </source>
</evidence>
<evidence type="ECO:0000256" key="4">
    <source>
        <dbReference type="ARBA" id="ARBA00011990"/>
    </source>
</evidence>
<comment type="cofactor">
    <cofactor evidence="2">
        <name>NAD(+)</name>
        <dbReference type="ChEBI" id="CHEBI:57540"/>
    </cofactor>
</comment>
<evidence type="ECO:0000256" key="6">
    <source>
        <dbReference type="ARBA" id="ARBA00023239"/>
    </source>
</evidence>
<keyword evidence="5" id="KW-0520">NAD</keyword>
<dbReference type="SUPFAM" id="SSF51182">
    <property type="entry name" value="RmlC-like cupins"/>
    <property type="match status" value="1"/>
</dbReference>
<dbReference type="Proteomes" id="UP000663879">
    <property type="component" value="Unassembled WGS sequence"/>
</dbReference>
<evidence type="ECO:0000256" key="5">
    <source>
        <dbReference type="ARBA" id="ARBA00023027"/>
    </source>
</evidence>
<dbReference type="FunFam" id="3.40.50.720:FF:000304">
    <property type="entry name" value="UDP-glucose 4,6-dehydratase"/>
    <property type="match status" value="1"/>
</dbReference>